<evidence type="ECO:0000259" key="6">
    <source>
        <dbReference type="Pfam" id="PF04932"/>
    </source>
</evidence>
<organism evidence="9 10">
    <name type="scientific">Neisseria animalis</name>
    <dbReference type="NCBI Taxonomy" id="492"/>
    <lineage>
        <taxon>Bacteria</taxon>
        <taxon>Pseudomonadati</taxon>
        <taxon>Pseudomonadota</taxon>
        <taxon>Betaproteobacteria</taxon>
        <taxon>Neisseriales</taxon>
        <taxon>Neisseriaceae</taxon>
        <taxon>Neisseria</taxon>
    </lineage>
</organism>
<sequence>MYPHFTDGPASEWSRRLIPLWVCFLWISVAPFLSLYRVGPLSSFYLEAGSLSGAVFLVLATAYLGLLNVRPSAASVGFLLLAAFWWIQARVLNLTYPGMNDMVVWTFIILALTAWACRAWVAGYGQERVTAVLAWSILAGALLQALIAFMQFKGWAGAEWFHGILAVGGKDGINGQLGQRNHLGHYLMWGVLAAAWLWGMRKMPAWAGLLLLLLLTAVLGLVNSRTIFIYLLGVGALLAVWRLSGGHETARLVRTMLLALILVALFQFGMSPLLEWLGSDGYQTAAERVASSGFQGSARDVEWRKAWAAFQSAPLLGHGWNSFAQQSFLIHAETRTFSNNIISVLFTHSHNLILQLLAEVGIFGTLLAAFCLLAAVWRMLRRPLQPASLLLLALMTVTLCHSMLEYPLWYIYFLTPFALMLSLSPARHTDFADGLRTAKRFNLTAGILSLLLIGGIARLGWHYTELAEYNRKPANETASENARKIEGLRRIAAAEPMLRYYAELSLSRRADPSAATVFPWAEQAAINALSYRPYANAYQVGLYLYRKGETERAEKWMQAMYYYYPYQMPFYAGKIRANAALQPLLPQLLADCQTFAATPNRPQAKHCGR</sequence>
<evidence type="ECO:0000256" key="3">
    <source>
        <dbReference type="ARBA" id="ARBA00022989"/>
    </source>
</evidence>
<accession>A0A5P3MPX8</accession>
<proteinExistence type="predicted"/>
<dbReference type="Pfam" id="PF04932">
    <property type="entry name" value="Wzy_C"/>
    <property type="match status" value="1"/>
</dbReference>
<dbReference type="InterPro" id="IPR051533">
    <property type="entry name" value="WaaL-like"/>
</dbReference>
<comment type="subcellular location">
    <subcellularLocation>
        <location evidence="1">Membrane</location>
        <topology evidence="1">Multi-pass membrane protein</topology>
    </subcellularLocation>
</comment>
<feature type="domain" description="O-antigen ligase-related" evidence="6">
    <location>
        <begin position="211"/>
        <end position="368"/>
    </location>
</feature>
<evidence type="ECO:0000256" key="4">
    <source>
        <dbReference type="ARBA" id="ARBA00023136"/>
    </source>
</evidence>
<dbReference type="RefSeq" id="WP_123795018.1">
    <property type="nucleotide sequence ID" value="NZ_CP031699.1"/>
</dbReference>
<dbReference type="Proteomes" id="UP000325536">
    <property type="component" value="Chromosome"/>
</dbReference>
<dbReference type="InterPro" id="IPR031726">
    <property type="entry name" value="PglL_A"/>
</dbReference>
<dbReference type="Pfam" id="PF15864">
    <property type="entry name" value="PglL_A"/>
    <property type="match status" value="1"/>
</dbReference>
<dbReference type="PANTHER" id="PTHR37422:SF21">
    <property type="entry name" value="EXOQ-LIKE PROTEIN"/>
    <property type="match status" value="1"/>
</dbReference>
<dbReference type="AlphaFoldDB" id="A0A5P3MPX8"/>
<evidence type="ECO:0000256" key="2">
    <source>
        <dbReference type="ARBA" id="ARBA00022692"/>
    </source>
</evidence>
<feature type="domain" description="Virulence factor membrane-bound polymerase C-terminal" evidence="7">
    <location>
        <begin position="390"/>
        <end position="567"/>
    </location>
</feature>
<dbReference type="Pfam" id="PF11846">
    <property type="entry name" value="Wzy_C_2"/>
    <property type="match status" value="1"/>
</dbReference>
<name>A0A5P3MPX8_NEIAN</name>
<feature type="transmembrane region" description="Helical" evidence="5">
    <location>
        <begin position="256"/>
        <end position="274"/>
    </location>
</feature>
<evidence type="ECO:0000313" key="10">
    <source>
        <dbReference type="Proteomes" id="UP000325536"/>
    </source>
</evidence>
<evidence type="ECO:0000256" key="1">
    <source>
        <dbReference type="ARBA" id="ARBA00004141"/>
    </source>
</evidence>
<evidence type="ECO:0000313" key="9">
    <source>
        <dbReference type="EMBL" id="QEY23622.1"/>
    </source>
</evidence>
<dbReference type="PANTHER" id="PTHR37422">
    <property type="entry name" value="TEICHURONIC ACID BIOSYNTHESIS PROTEIN TUAE"/>
    <property type="match status" value="1"/>
</dbReference>
<feature type="transmembrane region" description="Helical" evidence="5">
    <location>
        <begin position="44"/>
        <end position="66"/>
    </location>
</feature>
<protein>
    <submittedName>
        <fullName evidence="9">Polymerase</fullName>
    </submittedName>
</protein>
<keyword evidence="10" id="KW-1185">Reference proteome</keyword>
<feature type="domain" description="Protein glycosylation ligase" evidence="8">
    <location>
        <begin position="177"/>
        <end position="198"/>
    </location>
</feature>
<dbReference type="InterPro" id="IPR021797">
    <property type="entry name" value="Wzy_C_2"/>
</dbReference>
<dbReference type="KEGG" id="naq:D0T90_03160"/>
<evidence type="ECO:0000259" key="7">
    <source>
        <dbReference type="Pfam" id="PF11846"/>
    </source>
</evidence>
<evidence type="ECO:0000256" key="5">
    <source>
        <dbReference type="SAM" id="Phobius"/>
    </source>
</evidence>
<dbReference type="GO" id="GO:0016020">
    <property type="term" value="C:membrane"/>
    <property type="evidence" value="ECO:0007669"/>
    <property type="project" value="UniProtKB-SubCell"/>
</dbReference>
<feature type="transmembrane region" description="Helical" evidence="5">
    <location>
        <begin position="133"/>
        <end position="152"/>
    </location>
</feature>
<feature type="transmembrane region" description="Helical" evidence="5">
    <location>
        <begin position="227"/>
        <end position="244"/>
    </location>
</feature>
<dbReference type="OrthoDB" id="4448at2"/>
<feature type="transmembrane region" description="Helical" evidence="5">
    <location>
        <begin position="20"/>
        <end position="38"/>
    </location>
</feature>
<feature type="transmembrane region" description="Helical" evidence="5">
    <location>
        <begin position="102"/>
        <end position="121"/>
    </location>
</feature>
<feature type="transmembrane region" description="Helical" evidence="5">
    <location>
        <begin position="387"/>
        <end position="404"/>
    </location>
</feature>
<dbReference type="InterPro" id="IPR007016">
    <property type="entry name" value="O-antigen_ligase-rel_domated"/>
</dbReference>
<feature type="transmembrane region" description="Helical" evidence="5">
    <location>
        <begin position="205"/>
        <end position="221"/>
    </location>
</feature>
<keyword evidence="4 5" id="KW-0472">Membrane</keyword>
<feature type="transmembrane region" description="Helical" evidence="5">
    <location>
        <begin position="183"/>
        <end position="198"/>
    </location>
</feature>
<evidence type="ECO:0000259" key="8">
    <source>
        <dbReference type="Pfam" id="PF15864"/>
    </source>
</evidence>
<dbReference type="EMBL" id="CP031699">
    <property type="protein sequence ID" value="QEY23622.1"/>
    <property type="molecule type" value="Genomic_DNA"/>
</dbReference>
<feature type="transmembrane region" description="Helical" evidence="5">
    <location>
        <begin position="78"/>
        <end position="96"/>
    </location>
</feature>
<keyword evidence="2 5" id="KW-0812">Transmembrane</keyword>
<keyword evidence="3 5" id="KW-1133">Transmembrane helix</keyword>
<reference evidence="9 10" key="1">
    <citation type="submission" date="2018-08" db="EMBL/GenBank/DDBJ databases">
        <title>Neisseria animalis ATCC 49930 complete genome.</title>
        <authorList>
            <person name="Veseli I.A."/>
            <person name="Mascarenhas dos Santos A.C."/>
            <person name="Buttler R."/>
            <person name="Pombert J.-F."/>
        </authorList>
    </citation>
    <scope>NUCLEOTIDE SEQUENCE [LARGE SCALE GENOMIC DNA]</scope>
    <source>
        <strain evidence="9 10">ATCC 49930</strain>
    </source>
</reference>
<feature type="transmembrane region" description="Helical" evidence="5">
    <location>
        <begin position="441"/>
        <end position="461"/>
    </location>
</feature>
<feature type="transmembrane region" description="Helical" evidence="5">
    <location>
        <begin position="352"/>
        <end position="375"/>
    </location>
</feature>
<gene>
    <name evidence="9" type="ORF">D0T90_03160</name>
</gene>